<comment type="caution">
    <text evidence="2">The sequence shown here is derived from an EMBL/GenBank/DDBJ whole genome shotgun (WGS) entry which is preliminary data.</text>
</comment>
<sequence>MSDTSRQPNDGTGLLGPNYARRNCSDVTKSQGHSGQWVAVDESGCDGDQLHGAPRSRYMAMGSVALSDDEAGPILDDVRQACRIQAPELKFSKMFTGPDNHRRRAVLSELLASGGVLHGRASIYLIDKHYFVVAKLIDLFIEEAAHKQGRDIRNTGRARQMARSLFTEGPRALGPALFDRLLATTVAFTAHRNRDQKVTVDDFYDVVEEAWARSYRRKVTETLELLRATRREAHEYLDDAHGPDAAIPQALEPLIPAVAAITGNWSRRLGRVNMLIDDQRALTDANFDLIEQDARDRGPLEFRYLSRGVHLGNLLRGQSKDHPSLQLADLLSGAGFAVAMRHDGVANPAGDDLWPVVVPLIDPQGMLPHDEPEKVAQPPVTSASRRA</sequence>
<protein>
    <recommendedName>
        <fullName evidence="4">DUF3800 domain-containing protein</fullName>
    </recommendedName>
</protein>
<feature type="region of interest" description="Disordered" evidence="1">
    <location>
        <begin position="365"/>
        <end position="387"/>
    </location>
</feature>
<gene>
    <name evidence="2" type="ORF">ACFP4F_31470</name>
</gene>
<keyword evidence="3" id="KW-1185">Reference proteome</keyword>
<dbReference type="EMBL" id="JBHSPX010000009">
    <property type="protein sequence ID" value="MFC6067039.1"/>
    <property type="molecule type" value="Genomic_DNA"/>
</dbReference>
<evidence type="ECO:0000313" key="3">
    <source>
        <dbReference type="Proteomes" id="UP001596139"/>
    </source>
</evidence>
<reference evidence="3" key="1">
    <citation type="journal article" date="2019" name="Int. J. Syst. Evol. Microbiol.">
        <title>The Global Catalogue of Microorganisms (GCM) 10K type strain sequencing project: providing services to taxonomists for standard genome sequencing and annotation.</title>
        <authorList>
            <consortium name="The Broad Institute Genomics Platform"/>
            <consortium name="The Broad Institute Genome Sequencing Center for Infectious Disease"/>
            <person name="Wu L."/>
            <person name="Ma J."/>
        </authorList>
    </citation>
    <scope>NUCLEOTIDE SEQUENCE [LARGE SCALE GENOMIC DNA]</scope>
    <source>
        <strain evidence="3">CGMCC 1.15180</strain>
    </source>
</reference>
<feature type="region of interest" description="Disordered" evidence="1">
    <location>
        <begin position="1"/>
        <end position="35"/>
    </location>
</feature>
<evidence type="ECO:0008006" key="4">
    <source>
        <dbReference type="Google" id="ProtNLM"/>
    </source>
</evidence>
<dbReference type="RefSeq" id="WP_031054731.1">
    <property type="nucleotide sequence ID" value="NZ_JBHSPX010000009.1"/>
</dbReference>
<feature type="compositionally biased region" description="Polar residues" evidence="1">
    <location>
        <begin position="25"/>
        <end position="34"/>
    </location>
</feature>
<name>A0ABW1MT80_9ACTN</name>
<organism evidence="2 3">
    <name type="scientific">Streptomyces ochraceiscleroticus</name>
    <dbReference type="NCBI Taxonomy" id="47761"/>
    <lineage>
        <taxon>Bacteria</taxon>
        <taxon>Bacillati</taxon>
        <taxon>Actinomycetota</taxon>
        <taxon>Actinomycetes</taxon>
        <taxon>Kitasatosporales</taxon>
        <taxon>Streptomycetaceae</taxon>
        <taxon>Streptomyces</taxon>
    </lineage>
</organism>
<evidence type="ECO:0000256" key="1">
    <source>
        <dbReference type="SAM" id="MobiDB-lite"/>
    </source>
</evidence>
<accession>A0ABW1MT80</accession>
<proteinExistence type="predicted"/>
<feature type="compositionally biased region" description="Polar residues" evidence="1">
    <location>
        <begin position="1"/>
        <end position="10"/>
    </location>
</feature>
<evidence type="ECO:0000313" key="2">
    <source>
        <dbReference type="EMBL" id="MFC6067039.1"/>
    </source>
</evidence>
<dbReference type="Proteomes" id="UP001596139">
    <property type="component" value="Unassembled WGS sequence"/>
</dbReference>